<reference evidence="2 3" key="1">
    <citation type="submission" date="2018-03" db="EMBL/GenBank/DDBJ databases">
        <title>Bacteriophage NCPPB3778 and a type I-E CRISPR drive the evolution of the US Biological Select Agent, Rathayibacter toxicus.</title>
        <authorList>
            <person name="Davis E.W.II."/>
            <person name="Tabima J.F."/>
            <person name="Weisberg A.J."/>
            <person name="Dantas Lopes L."/>
            <person name="Wiseman M.S."/>
            <person name="Wiseman M.S."/>
            <person name="Pupko T."/>
            <person name="Belcher M.S."/>
            <person name="Sechler A.J."/>
            <person name="Tancos M.A."/>
            <person name="Schroeder B.K."/>
            <person name="Murray T.D."/>
            <person name="Luster D.G."/>
            <person name="Schneider W.L."/>
            <person name="Rogers E."/>
            <person name="Andreote F.D."/>
            <person name="Grunwald N.J."/>
            <person name="Putnam M.L."/>
            <person name="Chang J.H."/>
        </authorList>
    </citation>
    <scope>NUCLEOTIDE SEQUENCE [LARGE SCALE GENOMIC DNA]</scope>
    <source>
        <strain evidence="2 3">DSM 15933</strain>
    </source>
</reference>
<dbReference type="Proteomes" id="UP000241085">
    <property type="component" value="Unassembled WGS sequence"/>
</dbReference>
<evidence type="ECO:0000313" key="3">
    <source>
        <dbReference type="Proteomes" id="UP000241085"/>
    </source>
</evidence>
<feature type="transmembrane region" description="Helical" evidence="1">
    <location>
        <begin position="12"/>
        <end position="33"/>
    </location>
</feature>
<keyword evidence="1" id="KW-0472">Membrane</keyword>
<gene>
    <name evidence="2" type="ORF">C1I63_05395</name>
</gene>
<feature type="transmembrane region" description="Helical" evidence="1">
    <location>
        <begin position="67"/>
        <end position="87"/>
    </location>
</feature>
<keyword evidence="3" id="KW-1185">Reference proteome</keyword>
<comment type="caution">
    <text evidence="2">The sequence shown here is derived from an EMBL/GenBank/DDBJ whole genome shotgun (WGS) entry which is preliminary data.</text>
</comment>
<protein>
    <submittedName>
        <fullName evidence="2">Uncharacterized protein</fullName>
    </submittedName>
</protein>
<dbReference type="AlphaFoldDB" id="A0A2T4US18"/>
<name>A0A2T4US18_9MICO</name>
<keyword evidence="1" id="KW-1133">Transmembrane helix</keyword>
<dbReference type="RefSeq" id="WP_107574058.1">
    <property type="nucleotide sequence ID" value="NZ_PZPL01000001.1"/>
</dbReference>
<feature type="transmembrane region" description="Helical" evidence="1">
    <location>
        <begin position="132"/>
        <end position="153"/>
    </location>
</feature>
<proteinExistence type="predicted"/>
<feature type="transmembrane region" description="Helical" evidence="1">
    <location>
        <begin position="99"/>
        <end position="120"/>
    </location>
</feature>
<evidence type="ECO:0000256" key="1">
    <source>
        <dbReference type="SAM" id="Phobius"/>
    </source>
</evidence>
<sequence length="157" mass="16449">MAITETAPRGTASVVLALVAFASAVLLLGHAAVQGVGALVFWQPCWSQGYESRACAYLQYEAPTPEWVAPLWVWFAELLLSIAVLVLSMRAQGRIVPPAFALLAVLGSSILVDYVFTPAVNGGYLSADNPPGFGLIGAVCQAVAGVLLLVTAVPPRR</sequence>
<accession>A0A2T4US18</accession>
<organism evidence="2 3">
    <name type="scientific">Rathayibacter caricis DSM 15933</name>
    <dbReference type="NCBI Taxonomy" id="1328867"/>
    <lineage>
        <taxon>Bacteria</taxon>
        <taxon>Bacillati</taxon>
        <taxon>Actinomycetota</taxon>
        <taxon>Actinomycetes</taxon>
        <taxon>Micrococcales</taxon>
        <taxon>Microbacteriaceae</taxon>
        <taxon>Rathayibacter</taxon>
    </lineage>
</organism>
<keyword evidence="1" id="KW-0812">Transmembrane</keyword>
<evidence type="ECO:0000313" key="2">
    <source>
        <dbReference type="EMBL" id="PTL72337.1"/>
    </source>
</evidence>
<dbReference type="EMBL" id="PZPL01000001">
    <property type="protein sequence ID" value="PTL72337.1"/>
    <property type="molecule type" value="Genomic_DNA"/>
</dbReference>